<gene>
    <name evidence="2" type="ORF">JL102_06140</name>
</gene>
<organism evidence="2 3">
    <name type="scientific">Fulvivirga sediminis</name>
    <dbReference type="NCBI Taxonomy" id="2803949"/>
    <lineage>
        <taxon>Bacteria</taxon>
        <taxon>Pseudomonadati</taxon>
        <taxon>Bacteroidota</taxon>
        <taxon>Cytophagia</taxon>
        <taxon>Cytophagales</taxon>
        <taxon>Fulvivirgaceae</taxon>
        <taxon>Fulvivirga</taxon>
    </lineage>
</organism>
<dbReference type="PROSITE" id="PS51257">
    <property type="entry name" value="PROKAR_LIPOPROTEIN"/>
    <property type="match status" value="1"/>
</dbReference>
<dbReference type="Proteomes" id="UP000659388">
    <property type="component" value="Unassembled WGS sequence"/>
</dbReference>
<accession>A0A937F7I0</accession>
<name>A0A937F7I0_9BACT</name>
<evidence type="ECO:0000256" key="1">
    <source>
        <dbReference type="SAM" id="SignalP"/>
    </source>
</evidence>
<sequence>MKKRLYQLLFFACMGSSVMMTSCDDNDEITPVDPIDAETILVEAEEGGGDVDKSAEVSATAADQKVRVHFTSTDGNMRRLYILSNVNGQGDEPFELKKYIEDLNTKGDGSIDVTGKESNEFTYEFTLPVPPSGTGTVVYTFWATSGRGDYRDIDQRKVVGPAKLTLNYGGTNSQAQLKEYSTTILAAPLDDGTSETFMSVFDGKKYALKDTEYTAFWDFGYYYGKTGLSSLASTSSYPALFDHDDNPETALVAISTLTGVDQTELNRFYFADANSVDFDSPSVSSDLNNLNVSTSSPQTINELSVNDVIAFVDDYGHKGLIKVKSIEGTYSGKITIAVKVQP</sequence>
<dbReference type="EMBL" id="JAESIY010000003">
    <property type="protein sequence ID" value="MBL3655699.1"/>
    <property type="molecule type" value="Genomic_DNA"/>
</dbReference>
<evidence type="ECO:0008006" key="4">
    <source>
        <dbReference type="Google" id="ProtNLM"/>
    </source>
</evidence>
<feature type="signal peptide" evidence="1">
    <location>
        <begin position="1"/>
        <end position="22"/>
    </location>
</feature>
<evidence type="ECO:0000313" key="3">
    <source>
        <dbReference type="Proteomes" id="UP000659388"/>
    </source>
</evidence>
<dbReference type="RefSeq" id="WP_202243384.1">
    <property type="nucleotide sequence ID" value="NZ_JAESIY010000003.1"/>
</dbReference>
<proteinExistence type="predicted"/>
<keyword evidence="1" id="KW-0732">Signal</keyword>
<comment type="caution">
    <text evidence="2">The sequence shown here is derived from an EMBL/GenBank/DDBJ whole genome shotgun (WGS) entry which is preliminary data.</text>
</comment>
<evidence type="ECO:0000313" key="2">
    <source>
        <dbReference type="EMBL" id="MBL3655699.1"/>
    </source>
</evidence>
<feature type="chain" id="PRO_5038038299" description="Lipoprotein" evidence="1">
    <location>
        <begin position="23"/>
        <end position="342"/>
    </location>
</feature>
<dbReference type="AlphaFoldDB" id="A0A937F7I0"/>
<keyword evidence="3" id="KW-1185">Reference proteome</keyword>
<protein>
    <recommendedName>
        <fullName evidence="4">Lipoprotein</fullName>
    </recommendedName>
</protein>
<reference evidence="2" key="1">
    <citation type="submission" date="2021-01" db="EMBL/GenBank/DDBJ databases">
        <title>Fulvivirga kasyanovii gen. nov., sp nov., a novel member of the phylum Bacteroidetes isolated from seawater in a mussel farm.</title>
        <authorList>
            <person name="Zhao L.-H."/>
            <person name="Wang Z.-J."/>
        </authorList>
    </citation>
    <scope>NUCLEOTIDE SEQUENCE</scope>
    <source>
        <strain evidence="2">2943</strain>
    </source>
</reference>